<evidence type="ECO:0000256" key="3">
    <source>
        <dbReference type="ARBA" id="ARBA00023027"/>
    </source>
</evidence>
<dbReference type="SUPFAM" id="SSF53223">
    <property type="entry name" value="Aminoacid dehydrogenase-like, N-terminal domain"/>
    <property type="match status" value="1"/>
</dbReference>
<accession>A0A069DND4</accession>
<dbReference type="AlphaFoldDB" id="A0A069DND4"/>
<proteinExistence type="evidence at transcript level"/>
<dbReference type="InterPro" id="IPR016211">
    <property type="entry name" value="Glu/Phe/Leu/Val/Trp_DH_bac/arc"/>
</dbReference>
<dbReference type="Gene3D" id="3.40.50.10860">
    <property type="entry name" value="Leucine Dehydrogenase, chain A, domain 1"/>
    <property type="match status" value="1"/>
</dbReference>
<comment type="similarity">
    <text evidence="1 4">Belongs to the Glu/Leu/Phe/Val dehydrogenases family.</text>
</comment>
<protein>
    <submittedName>
        <fullName evidence="6">Amino-acid dehydrogenase</fullName>
    </submittedName>
</protein>
<dbReference type="SMART" id="SM00839">
    <property type="entry name" value="ELFV_dehydrog"/>
    <property type="match status" value="1"/>
</dbReference>
<dbReference type="SUPFAM" id="SSF51735">
    <property type="entry name" value="NAD(P)-binding Rossmann-fold domains"/>
    <property type="match status" value="1"/>
</dbReference>
<keyword evidence="3" id="KW-0520">NAD</keyword>
<evidence type="ECO:0000313" key="6">
    <source>
        <dbReference type="EMBL" id="JAC85067.1"/>
    </source>
</evidence>
<dbReference type="EMBL" id="GBGP01000117">
    <property type="protein sequence ID" value="JAC85067.1"/>
    <property type="molecule type" value="mRNA"/>
</dbReference>
<dbReference type="InterPro" id="IPR006096">
    <property type="entry name" value="Glu/Leu/Phe/Val/Trp_DH_C"/>
</dbReference>
<dbReference type="PRINTS" id="PR00082">
    <property type="entry name" value="GLFDHDRGNASE"/>
</dbReference>
<reference evidence="6" key="1">
    <citation type="journal article" date="2014" name="PLoS Genet.">
        <title>Differential Responses to Wnt and PCP Disruption Predict Expression and Developmental Function of Conserved and Novel Genes in a Cnidarian.</title>
        <authorList>
            <person name="Lapebie P."/>
            <person name="Ruggiero A."/>
            <person name="Barreau C."/>
            <person name="Chevalier S."/>
            <person name="Chang P."/>
            <person name="Dru P."/>
            <person name="Houliston E."/>
            <person name="Momose T."/>
        </authorList>
    </citation>
    <scope>NUCLEOTIDE SEQUENCE</scope>
</reference>
<dbReference type="InterPro" id="IPR006095">
    <property type="entry name" value="Glu/Leu/Phe/Val/Trp_DH"/>
</dbReference>
<dbReference type="InterPro" id="IPR046346">
    <property type="entry name" value="Aminoacid_DH-like_N_sf"/>
</dbReference>
<keyword evidence="2 4" id="KW-0560">Oxidoreductase</keyword>
<dbReference type="PANTHER" id="PTHR42722:SF1">
    <property type="entry name" value="VALINE DEHYDROGENASE"/>
    <property type="match status" value="1"/>
</dbReference>
<sequence>MALVTAAIRHFKKLNNVQQRRNQSILSMKPGQFVDYMKSNNLKRCSVTYDDISMSSQTSSPKFNELKEFCSVENNKDYQKHEGLFLEIGSRSGTLLGAFVWRTNRGQACGGVRLWEYDTMKDYLFDGLRLSQGMGLKSALAGLWAGGGKGVIASPGKDKANDPDFRRNIFLDYGDFLTSLNGAYIGAEDAGVVVSDMDTIFERTRFMTCISEAKGGSGNPSIATGKGIVCAMEATLDFLGQGTLEGKSVVSQGSGNVARVIFDTLLDKDIGQIHATDINEQQLDLTEKMFADKNHGRLILEQVPRGESKTLAMPCDILSPNALGNILNENTIPTIKSKIVCGAANNQLGKLADNKLMMDHGITYVVDFLCNRMGIVNCANETYGRLNDDPALLQHFSKEWPHSIWKVTHEVLSTAKDKGITPVEAAIEIADRESLEIHPIWPYRTKKIIENLVTDDWASA</sequence>
<dbReference type="PANTHER" id="PTHR42722">
    <property type="entry name" value="LEUCINE DEHYDROGENASE"/>
    <property type="match status" value="1"/>
</dbReference>
<dbReference type="InterPro" id="IPR006097">
    <property type="entry name" value="Glu/Leu/Phe/Val/Trp_DH_dimer"/>
</dbReference>
<dbReference type="InterPro" id="IPR036291">
    <property type="entry name" value="NAD(P)-bd_dom_sf"/>
</dbReference>
<evidence type="ECO:0000256" key="4">
    <source>
        <dbReference type="RuleBase" id="RU004417"/>
    </source>
</evidence>
<evidence type="ECO:0000256" key="2">
    <source>
        <dbReference type="ARBA" id="ARBA00023002"/>
    </source>
</evidence>
<dbReference type="Pfam" id="PF00208">
    <property type="entry name" value="ELFV_dehydrog"/>
    <property type="match status" value="1"/>
</dbReference>
<dbReference type="Gene3D" id="3.40.50.720">
    <property type="entry name" value="NAD(P)-binding Rossmann-like Domain"/>
    <property type="match status" value="1"/>
</dbReference>
<dbReference type="GO" id="GO:0016639">
    <property type="term" value="F:oxidoreductase activity, acting on the CH-NH2 group of donors, NAD or NADP as acceptor"/>
    <property type="evidence" value="ECO:0007669"/>
    <property type="project" value="InterPro"/>
</dbReference>
<organism evidence="6">
    <name type="scientific">Clytia hemisphaerica</name>
    <dbReference type="NCBI Taxonomy" id="252671"/>
    <lineage>
        <taxon>Eukaryota</taxon>
        <taxon>Metazoa</taxon>
        <taxon>Cnidaria</taxon>
        <taxon>Hydrozoa</taxon>
        <taxon>Hydroidolina</taxon>
        <taxon>Leptothecata</taxon>
        <taxon>Obeliida</taxon>
        <taxon>Clytiidae</taxon>
        <taxon>Clytia</taxon>
    </lineage>
</organism>
<name>A0A069DND4_9CNID</name>
<evidence type="ECO:0000259" key="5">
    <source>
        <dbReference type="SMART" id="SM00839"/>
    </source>
</evidence>
<evidence type="ECO:0000256" key="1">
    <source>
        <dbReference type="ARBA" id="ARBA00006382"/>
    </source>
</evidence>
<dbReference type="Pfam" id="PF02812">
    <property type="entry name" value="ELFV_dehydrog_N"/>
    <property type="match status" value="1"/>
</dbReference>
<dbReference type="GO" id="GO:0006520">
    <property type="term" value="P:amino acid metabolic process"/>
    <property type="evidence" value="ECO:0007669"/>
    <property type="project" value="InterPro"/>
</dbReference>
<feature type="domain" description="Glutamate/phenylalanine/leucine/valine/L-tryptophan dehydrogenase C-terminal" evidence="5">
    <location>
        <begin position="218"/>
        <end position="433"/>
    </location>
</feature>